<evidence type="ECO:0000313" key="6">
    <source>
        <dbReference type="EMBL" id="VAH72775.1"/>
    </source>
</evidence>
<dbReference type="PRINTS" id="PR00465">
    <property type="entry name" value="EP450IV"/>
</dbReference>
<dbReference type="GO" id="GO:0004497">
    <property type="term" value="F:monooxygenase activity"/>
    <property type="evidence" value="ECO:0007669"/>
    <property type="project" value="InterPro"/>
</dbReference>
<dbReference type="InterPro" id="IPR002403">
    <property type="entry name" value="Cyt_P450_E_grp-IV"/>
</dbReference>
<comment type="similarity">
    <text evidence="1">Belongs to the cytochrome P450 family.</text>
</comment>
<dbReference type="InterPro" id="IPR036396">
    <property type="entry name" value="Cyt_P450_sf"/>
</dbReference>
<dbReference type="Pfam" id="PF00067">
    <property type="entry name" value="p450"/>
    <property type="match status" value="1"/>
</dbReference>
<dbReference type="EMBL" id="LT934116">
    <property type="protein sequence ID" value="VAH72775.1"/>
    <property type="molecule type" value="Genomic_DNA"/>
</dbReference>
<evidence type="ECO:0000256" key="3">
    <source>
        <dbReference type="ARBA" id="ARBA00023002"/>
    </source>
</evidence>
<protein>
    <recommendedName>
        <fullName evidence="8">Cytochrome P450</fullName>
    </recommendedName>
</protein>
<evidence type="ECO:0000256" key="1">
    <source>
        <dbReference type="ARBA" id="ARBA00010617"/>
    </source>
</evidence>
<organism evidence="6 7">
    <name type="scientific">Triticum turgidum subsp. durum</name>
    <name type="common">Durum wheat</name>
    <name type="synonym">Triticum durum</name>
    <dbReference type="NCBI Taxonomy" id="4567"/>
    <lineage>
        <taxon>Eukaryota</taxon>
        <taxon>Viridiplantae</taxon>
        <taxon>Streptophyta</taxon>
        <taxon>Embryophyta</taxon>
        <taxon>Tracheophyta</taxon>
        <taxon>Spermatophyta</taxon>
        <taxon>Magnoliopsida</taxon>
        <taxon>Liliopsida</taxon>
        <taxon>Poales</taxon>
        <taxon>Poaceae</taxon>
        <taxon>BOP clade</taxon>
        <taxon>Pooideae</taxon>
        <taxon>Triticodae</taxon>
        <taxon>Triticeae</taxon>
        <taxon>Triticinae</taxon>
        <taxon>Triticum</taxon>
    </lineage>
</organism>
<dbReference type="Gramene" id="TRITD3Bv1G028210.7">
    <property type="protein sequence ID" value="TRITD3Bv1G028210.7"/>
    <property type="gene ID" value="TRITD3Bv1G028210"/>
</dbReference>
<keyword evidence="2 5" id="KW-0479">Metal-binding</keyword>
<evidence type="ECO:0000256" key="5">
    <source>
        <dbReference type="PIRSR" id="PIRSR602403-1"/>
    </source>
</evidence>
<name>A0A9R1Q8D0_TRITD</name>
<proteinExistence type="inferred from homology"/>
<dbReference type="PRINTS" id="PR00385">
    <property type="entry name" value="P450"/>
</dbReference>
<dbReference type="Gene3D" id="1.10.630.10">
    <property type="entry name" value="Cytochrome P450"/>
    <property type="match status" value="1"/>
</dbReference>
<keyword evidence="5" id="KW-0349">Heme</keyword>
<dbReference type="InterPro" id="IPR001128">
    <property type="entry name" value="Cyt_P450"/>
</dbReference>
<dbReference type="GO" id="GO:0016705">
    <property type="term" value="F:oxidoreductase activity, acting on paired donors, with incorporation or reduction of molecular oxygen"/>
    <property type="evidence" value="ECO:0007669"/>
    <property type="project" value="InterPro"/>
</dbReference>
<evidence type="ECO:0008006" key="8">
    <source>
        <dbReference type="Google" id="ProtNLM"/>
    </source>
</evidence>
<gene>
    <name evidence="6" type="ORF">TRITD_3Bv1G028210</name>
</gene>
<dbReference type="SUPFAM" id="SSF48264">
    <property type="entry name" value="Cytochrome P450"/>
    <property type="match status" value="1"/>
</dbReference>
<evidence type="ECO:0000256" key="2">
    <source>
        <dbReference type="ARBA" id="ARBA00022723"/>
    </source>
</evidence>
<keyword evidence="7" id="KW-1185">Reference proteome</keyword>
<dbReference type="GO" id="GO:0005506">
    <property type="term" value="F:iron ion binding"/>
    <property type="evidence" value="ECO:0007669"/>
    <property type="project" value="InterPro"/>
</dbReference>
<dbReference type="AlphaFoldDB" id="A0A9R1Q8D0"/>
<dbReference type="GO" id="GO:0020037">
    <property type="term" value="F:heme binding"/>
    <property type="evidence" value="ECO:0007669"/>
    <property type="project" value="InterPro"/>
</dbReference>
<accession>A0A9R1Q8D0</accession>
<sequence length="152" mass="17929">MHYLHAALTETLRLYPAVPVDVKCCFSDDTLPDGHAVRRGDMVNYHPYTMGRMNFLWGDDAEEFRLERWHDDDGVFVPESPYKFTAFQAGPRICLGKEFAYRQMKIFAAVLLYFFRFEMWEHNSMVGYRPMLTLKMEGPLYVRASPRRSTRN</sequence>
<comment type="cofactor">
    <cofactor evidence="5">
        <name>heme</name>
        <dbReference type="ChEBI" id="CHEBI:30413"/>
    </cofactor>
</comment>
<evidence type="ECO:0000313" key="7">
    <source>
        <dbReference type="Proteomes" id="UP000324705"/>
    </source>
</evidence>
<keyword evidence="4 5" id="KW-0408">Iron</keyword>
<keyword evidence="3" id="KW-0560">Oxidoreductase</keyword>
<dbReference type="PANTHER" id="PTHR24296">
    <property type="entry name" value="CYTOCHROME P450"/>
    <property type="match status" value="1"/>
</dbReference>
<dbReference type="Proteomes" id="UP000324705">
    <property type="component" value="Chromosome 3B"/>
</dbReference>
<feature type="binding site" description="axial binding residue" evidence="5">
    <location>
        <position position="94"/>
    </location>
    <ligand>
        <name>heme</name>
        <dbReference type="ChEBI" id="CHEBI:30413"/>
    </ligand>
    <ligandPart>
        <name>Fe</name>
        <dbReference type="ChEBI" id="CHEBI:18248"/>
    </ligandPart>
</feature>
<evidence type="ECO:0000256" key="4">
    <source>
        <dbReference type="ARBA" id="ARBA00023004"/>
    </source>
</evidence>
<reference evidence="6 7" key="1">
    <citation type="submission" date="2017-09" db="EMBL/GenBank/DDBJ databases">
        <authorList>
            <consortium name="International Durum Wheat Genome Sequencing Consortium (IDWGSC)"/>
            <person name="Milanesi L."/>
        </authorList>
    </citation>
    <scope>NUCLEOTIDE SEQUENCE [LARGE SCALE GENOMIC DNA]</scope>
    <source>
        <strain evidence="7">cv. Svevo</strain>
    </source>
</reference>